<name>A0A1F5UWN4_FRAXR</name>
<dbReference type="GO" id="GO:0004449">
    <property type="term" value="F:isocitrate dehydrogenase (NAD+) activity"/>
    <property type="evidence" value="ECO:0007669"/>
    <property type="project" value="TreeGrafter"/>
</dbReference>
<accession>A0A1F5UWN4</accession>
<evidence type="ECO:0000256" key="2">
    <source>
        <dbReference type="ARBA" id="ARBA00023002"/>
    </source>
</evidence>
<evidence type="ECO:0000313" key="4">
    <source>
        <dbReference type="EMBL" id="OGF55574.1"/>
    </source>
</evidence>
<dbReference type="EMBL" id="MFGX01000054">
    <property type="protein sequence ID" value="OGF55574.1"/>
    <property type="molecule type" value="Genomic_DNA"/>
</dbReference>
<dbReference type="GO" id="GO:0051287">
    <property type="term" value="F:NAD binding"/>
    <property type="evidence" value="ECO:0007669"/>
    <property type="project" value="InterPro"/>
</dbReference>
<dbReference type="SMART" id="SM01329">
    <property type="entry name" value="Iso_dh"/>
    <property type="match status" value="1"/>
</dbReference>
<gene>
    <name evidence="4" type="ORF">A2Z21_03300</name>
</gene>
<dbReference type="GO" id="GO:0006099">
    <property type="term" value="P:tricarboxylic acid cycle"/>
    <property type="evidence" value="ECO:0007669"/>
    <property type="project" value="TreeGrafter"/>
</dbReference>
<dbReference type="STRING" id="1817864.A2Z21_03300"/>
<evidence type="ECO:0000259" key="3">
    <source>
        <dbReference type="SMART" id="SM01329"/>
    </source>
</evidence>
<dbReference type="AlphaFoldDB" id="A0A1F5UWN4"/>
<proteinExistence type="inferred from homology"/>
<protein>
    <recommendedName>
        <fullName evidence="3">Isopropylmalate dehydrogenase-like domain-containing protein</fullName>
    </recommendedName>
</protein>
<sequence length="359" mass="39738">MATRAERKRVLVFPGDDASPEAVIPSVRLLESMNLPLEFQFPKLDLAELKQGILPSTTKTAIDQADAVLFGAASSTALPILFYLRWGLETYANVRPVRFIPGTKSPLRNPERIDYVIVRENLEGLYPGREGDLSLLRERLPEITDQAGQKLRDVSDGKFAIRVITEKRTRRLAEFAVELALERKRQGYEGRISCFTKSNMLRQSDGLFQAVTESVVQRHSALKYDHFIVDDGARRLVQSPEQFDVIITSNLYGDILSDVGAATIGGLGLAPSGCYGEQKAYFEPVHGTAPDLAGKHIINPTATLLSAAMMLTHLHLQGEALNLEKAVRAVYQAGNVLPVDQWGKVSTEEFLRAVRDHLG</sequence>
<dbReference type="PROSITE" id="PS00470">
    <property type="entry name" value="IDH_IMDH"/>
    <property type="match status" value="1"/>
</dbReference>
<dbReference type="InterPro" id="IPR019818">
    <property type="entry name" value="IsoCit/isopropylmalate_DH_CS"/>
</dbReference>
<keyword evidence="2" id="KW-0560">Oxidoreductase</keyword>
<dbReference type="PANTHER" id="PTHR11835">
    <property type="entry name" value="DECARBOXYLATING DEHYDROGENASES-ISOCITRATE, ISOPROPYLMALATE, TARTRATE"/>
    <property type="match status" value="1"/>
</dbReference>
<comment type="caution">
    <text evidence="4">The sequence shown here is derived from an EMBL/GenBank/DDBJ whole genome shotgun (WGS) entry which is preliminary data.</text>
</comment>
<dbReference type="InterPro" id="IPR024084">
    <property type="entry name" value="IsoPropMal-DH-like_dom"/>
</dbReference>
<dbReference type="Gene3D" id="3.40.718.10">
    <property type="entry name" value="Isopropylmalate Dehydrogenase"/>
    <property type="match status" value="1"/>
</dbReference>
<dbReference type="SUPFAM" id="SSF53659">
    <property type="entry name" value="Isocitrate/Isopropylmalate dehydrogenase-like"/>
    <property type="match status" value="1"/>
</dbReference>
<comment type="similarity">
    <text evidence="1">Belongs to the isocitrate and isopropylmalate dehydrogenases family.</text>
</comment>
<dbReference type="GO" id="GO:0006102">
    <property type="term" value="P:isocitrate metabolic process"/>
    <property type="evidence" value="ECO:0007669"/>
    <property type="project" value="TreeGrafter"/>
</dbReference>
<evidence type="ECO:0000313" key="5">
    <source>
        <dbReference type="Proteomes" id="UP000179157"/>
    </source>
</evidence>
<dbReference type="PANTHER" id="PTHR11835:SF34">
    <property type="entry name" value="ISOCITRATE DEHYDROGENASE [NAD] SUBUNIT ALPHA, MITOCHONDRIAL"/>
    <property type="match status" value="1"/>
</dbReference>
<dbReference type="Pfam" id="PF00180">
    <property type="entry name" value="Iso_dh"/>
    <property type="match status" value="1"/>
</dbReference>
<feature type="domain" description="Isopropylmalate dehydrogenase-like" evidence="3">
    <location>
        <begin position="9"/>
        <end position="354"/>
    </location>
</feature>
<reference evidence="4 5" key="1">
    <citation type="journal article" date="2016" name="Nat. Commun.">
        <title>Thousands of microbial genomes shed light on interconnected biogeochemical processes in an aquifer system.</title>
        <authorList>
            <person name="Anantharaman K."/>
            <person name="Brown C.T."/>
            <person name="Hug L.A."/>
            <person name="Sharon I."/>
            <person name="Castelle C.J."/>
            <person name="Probst A.J."/>
            <person name="Thomas B.C."/>
            <person name="Singh A."/>
            <person name="Wilkins M.J."/>
            <person name="Karaoz U."/>
            <person name="Brodie E.L."/>
            <person name="Williams K.H."/>
            <person name="Hubbard S.S."/>
            <person name="Banfield J.F."/>
        </authorList>
    </citation>
    <scope>NUCLEOTIDE SEQUENCE [LARGE SCALE GENOMIC DNA]</scope>
    <source>
        <strain evidence="5">RBG_16_55_9</strain>
    </source>
</reference>
<organism evidence="4 5">
    <name type="scientific">Fraserbacteria sp. (strain RBG_16_55_9)</name>
    <dbReference type="NCBI Taxonomy" id="1817864"/>
    <lineage>
        <taxon>Bacteria</taxon>
        <taxon>Candidatus Fraseribacteriota</taxon>
    </lineage>
</organism>
<dbReference type="GO" id="GO:0000287">
    <property type="term" value="F:magnesium ion binding"/>
    <property type="evidence" value="ECO:0007669"/>
    <property type="project" value="InterPro"/>
</dbReference>
<evidence type="ECO:0000256" key="1">
    <source>
        <dbReference type="ARBA" id="ARBA00007769"/>
    </source>
</evidence>
<dbReference type="Proteomes" id="UP000179157">
    <property type="component" value="Unassembled WGS sequence"/>
</dbReference>